<dbReference type="Proteomes" id="UP000199620">
    <property type="component" value="Chromosome I"/>
</dbReference>
<proteinExistence type="predicted"/>
<reference evidence="1 2" key="1">
    <citation type="submission" date="2016-10" db="EMBL/GenBank/DDBJ databases">
        <authorList>
            <person name="Varghese N."/>
            <person name="Submissions S."/>
        </authorList>
    </citation>
    <scope>NUCLEOTIDE SEQUENCE [LARGE SCALE GENOMIC DNA]</scope>
    <source>
        <strain evidence="1 2">BS2771</strain>
    </source>
</reference>
<dbReference type="EMBL" id="LT629800">
    <property type="protein sequence ID" value="SDV09370.1"/>
    <property type="molecule type" value="Genomic_DNA"/>
</dbReference>
<keyword evidence="2" id="KW-1185">Reference proteome</keyword>
<evidence type="ECO:0000313" key="2">
    <source>
        <dbReference type="Proteomes" id="UP000199620"/>
    </source>
</evidence>
<protein>
    <submittedName>
        <fullName evidence="1">Uncharacterized protein</fullName>
    </submittedName>
</protein>
<organism evidence="1 2">
    <name type="scientific">Pseudomonas brenneri</name>
    <dbReference type="NCBI Taxonomy" id="129817"/>
    <lineage>
        <taxon>Bacteria</taxon>
        <taxon>Pseudomonadati</taxon>
        <taxon>Pseudomonadota</taxon>
        <taxon>Gammaproteobacteria</taxon>
        <taxon>Pseudomonadales</taxon>
        <taxon>Pseudomonadaceae</taxon>
        <taxon>Pseudomonas</taxon>
    </lineage>
</organism>
<sequence length="50" mass="5123">MNSGRPPVGASLLAKGVNDNAGCLDKRGALWFFASKLAPTEPSRGGGRHG</sequence>
<name>A0ABY0WLG4_9PSED</name>
<gene>
    <name evidence="1" type="ORF">SAMN04490181_4661</name>
</gene>
<accession>A0ABY0WLG4</accession>
<evidence type="ECO:0000313" key="1">
    <source>
        <dbReference type="EMBL" id="SDV09370.1"/>
    </source>
</evidence>